<dbReference type="InterPro" id="IPR002182">
    <property type="entry name" value="NB-ARC"/>
</dbReference>
<evidence type="ECO:0000259" key="6">
    <source>
        <dbReference type="SMART" id="SM00862"/>
    </source>
</evidence>
<name>A0A918DFQ7_9ACTN</name>
<evidence type="ECO:0000259" key="7">
    <source>
        <dbReference type="SMART" id="SM01043"/>
    </source>
</evidence>
<sequence>MRFEILGPLQVIHDGRRIHLGSARKLRALLVGFISRADQPVSNDFLTTVLWGDQPPVSARSNLQSYVHQLRVQLGADRLLARSGGYELVTHGEVDAAQFRKLAAEGTAAFTAHDHESAGRCFRRALDLWRGPAFAEFIDSEPIAQEALSLEQLRLTVYERWAETELALGRHAEAVGDLREAAQAHPYQESLHAHLMVALYRSGRRIEALETYTSVRDLLAEELGLEPGPLLRRVHEAILRGDEQIDPAAKPGAWPATEGPGESPSPLVPRQLPPTIADFTGRDDEVATLRDALSPDRRQALTICAISGMGGVGKTTLALHVAHELTGAFPDGQLYVGLSGAEDSAAAARALEAMLRALGVDGAAIPESIGDRTALYRSLLAGKRMLVLIDNVADESQVRPLLPGSSSCAVLTTSRHRLMGLAGALHLRLDVFRPTQAIELLARITGSEQVRAASMEAAEVVRLCGHLPLAVRAAGARLASRPDWPLARIAELLRDERRRLDELSVGDLTVRASLGLGYAALSPTSQRLYYLLSKLDTPDFAGWVAAAVLDTSPEEAERCLGELLSANLLNLAGADAAGQSRYRFHDLIRLHARDRADIEASPRQIHAAVTRALGAWLVLARRADTLLPGRVFPTPQAEDTHHEPRVEIADPCAWFEAERGALRAAVTQAASLGSHTLCWQLADSAVNFFELRDYYDDWESMSRIALAACERADDRRGRAFMLRDLAECLRMAPRHAEDEALAHALSSVELFELMDDVRGEVDARILAGTAFVVSGDSRQAVAHLDAALEKAKAAGYVLGQVEAEWQLGYGHRIRGDKERAAVHLEVALRLAEDVPLTSQLCRIHTMLGIVRRDQGRLREAEEHITRGLAYARSLRSLGSEITLLPHLGIIYVKLGDPRARQVLERSIRLTRQWGARFQEAMSLRALGELEQTEGDLARAVDHTIAAVGIWRELASPYPEAQTLKLLGALYAATDPGQAHEAWSRARRLFAELDNHTEVAELTELLASCQDGPAPRRAEPPAP</sequence>
<dbReference type="PANTHER" id="PTHR35807:SF1">
    <property type="entry name" value="TRANSCRIPTIONAL REGULATOR REDD"/>
    <property type="match status" value="1"/>
</dbReference>
<evidence type="ECO:0000256" key="1">
    <source>
        <dbReference type="ARBA" id="ARBA00005820"/>
    </source>
</evidence>
<keyword evidence="3" id="KW-0238">DNA-binding</keyword>
<dbReference type="Proteomes" id="UP000646523">
    <property type="component" value="Unassembled WGS sequence"/>
</dbReference>
<gene>
    <name evidence="8" type="ORF">GCM10012289_05740</name>
</gene>
<protein>
    <submittedName>
        <fullName evidence="8">SARP family transcriptional regulator</fullName>
    </submittedName>
</protein>
<dbReference type="InterPro" id="IPR001867">
    <property type="entry name" value="OmpR/PhoB-type_DNA-bd"/>
</dbReference>
<dbReference type="GO" id="GO:0043531">
    <property type="term" value="F:ADP binding"/>
    <property type="evidence" value="ECO:0007669"/>
    <property type="project" value="InterPro"/>
</dbReference>
<reference evidence="8" key="1">
    <citation type="journal article" date="2014" name="Int. J. Syst. Evol. Microbiol.">
        <title>Complete genome sequence of Corynebacterium casei LMG S-19264T (=DSM 44701T), isolated from a smear-ripened cheese.</title>
        <authorList>
            <consortium name="US DOE Joint Genome Institute (JGI-PGF)"/>
            <person name="Walter F."/>
            <person name="Albersmeier A."/>
            <person name="Kalinowski J."/>
            <person name="Ruckert C."/>
        </authorList>
    </citation>
    <scope>NUCLEOTIDE SEQUENCE</scope>
    <source>
        <strain evidence="8">CGMCC 4.7368</strain>
    </source>
</reference>
<evidence type="ECO:0000256" key="2">
    <source>
        <dbReference type="ARBA" id="ARBA00023015"/>
    </source>
</evidence>
<dbReference type="SMART" id="SM00862">
    <property type="entry name" value="Trans_reg_C"/>
    <property type="match status" value="1"/>
</dbReference>
<evidence type="ECO:0000313" key="9">
    <source>
        <dbReference type="Proteomes" id="UP000646523"/>
    </source>
</evidence>
<evidence type="ECO:0000256" key="3">
    <source>
        <dbReference type="ARBA" id="ARBA00023125"/>
    </source>
</evidence>
<dbReference type="Pfam" id="PF03704">
    <property type="entry name" value="BTAD"/>
    <property type="match status" value="1"/>
</dbReference>
<accession>A0A918DFQ7</accession>
<dbReference type="SUPFAM" id="SSF48452">
    <property type="entry name" value="TPR-like"/>
    <property type="match status" value="3"/>
</dbReference>
<dbReference type="SMART" id="SM00028">
    <property type="entry name" value="TPR"/>
    <property type="match status" value="6"/>
</dbReference>
<dbReference type="GO" id="GO:0006355">
    <property type="term" value="P:regulation of DNA-templated transcription"/>
    <property type="evidence" value="ECO:0007669"/>
    <property type="project" value="InterPro"/>
</dbReference>
<dbReference type="EMBL" id="BMNH01000001">
    <property type="protein sequence ID" value="GGO62039.1"/>
    <property type="molecule type" value="Genomic_DNA"/>
</dbReference>
<dbReference type="PRINTS" id="PR00364">
    <property type="entry name" value="DISEASERSIST"/>
</dbReference>
<comment type="similarity">
    <text evidence="1">Belongs to the AfsR/DnrI/RedD regulatory family.</text>
</comment>
<evidence type="ECO:0000256" key="5">
    <source>
        <dbReference type="SAM" id="MobiDB-lite"/>
    </source>
</evidence>
<evidence type="ECO:0000256" key="4">
    <source>
        <dbReference type="ARBA" id="ARBA00023163"/>
    </source>
</evidence>
<dbReference type="AlphaFoldDB" id="A0A918DFQ7"/>
<dbReference type="InterPro" id="IPR016032">
    <property type="entry name" value="Sig_transdc_resp-reg_C-effctor"/>
</dbReference>
<dbReference type="InterPro" id="IPR036388">
    <property type="entry name" value="WH-like_DNA-bd_sf"/>
</dbReference>
<dbReference type="InterPro" id="IPR011990">
    <property type="entry name" value="TPR-like_helical_dom_sf"/>
</dbReference>
<dbReference type="PANTHER" id="PTHR35807">
    <property type="entry name" value="TRANSCRIPTIONAL REGULATOR REDD-RELATED"/>
    <property type="match status" value="1"/>
</dbReference>
<dbReference type="CDD" id="cd15831">
    <property type="entry name" value="BTAD"/>
    <property type="match status" value="1"/>
</dbReference>
<organism evidence="8 9">
    <name type="scientific">Nonomuraea cavernae</name>
    <dbReference type="NCBI Taxonomy" id="2045107"/>
    <lineage>
        <taxon>Bacteria</taxon>
        <taxon>Bacillati</taxon>
        <taxon>Actinomycetota</taxon>
        <taxon>Actinomycetes</taxon>
        <taxon>Streptosporangiales</taxon>
        <taxon>Streptosporangiaceae</taxon>
        <taxon>Nonomuraea</taxon>
    </lineage>
</organism>
<feature type="domain" description="Bacterial transcriptional activator" evidence="7">
    <location>
        <begin position="94"/>
        <end position="239"/>
    </location>
</feature>
<dbReference type="InterPro" id="IPR005158">
    <property type="entry name" value="BTAD"/>
</dbReference>
<feature type="domain" description="OmpR/PhoB-type" evidence="6">
    <location>
        <begin position="15"/>
        <end position="88"/>
    </location>
</feature>
<dbReference type="InterPro" id="IPR051677">
    <property type="entry name" value="AfsR-DnrI-RedD_regulator"/>
</dbReference>
<dbReference type="Gene3D" id="1.10.10.10">
    <property type="entry name" value="Winged helix-like DNA-binding domain superfamily/Winged helix DNA-binding domain"/>
    <property type="match status" value="1"/>
</dbReference>
<feature type="region of interest" description="Disordered" evidence="5">
    <location>
        <begin position="245"/>
        <end position="269"/>
    </location>
</feature>
<keyword evidence="2" id="KW-0805">Transcription regulation</keyword>
<proteinExistence type="inferred from homology"/>
<dbReference type="InterPro" id="IPR027417">
    <property type="entry name" value="P-loop_NTPase"/>
</dbReference>
<dbReference type="Pfam" id="PF00931">
    <property type="entry name" value="NB-ARC"/>
    <property type="match status" value="1"/>
</dbReference>
<dbReference type="Gene3D" id="1.25.40.10">
    <property type="entry name" value="Tetratricopeptide repeat domain"/>
    <property type="match status" value="3"/>
</dbReference>
<comment type="caution">
    <text evidence="8">The sequence shown here is derived from an EMBL/GenBank/DDBJ whole genome shotgun (WGS) entry which is preliminary data.</text>
</comment>
<reference evidence="8" key="2">
    <citation type="submission" date="2020-09" db="EMBL/GenBank/DDBJ databases">
        <authorList>
            <person name="Sun Q."/>
            <person name="Zhou Y."/>
        </authorList>
    </citation>
    <scope>NUCLEOTIDE SEQUENCE</scope>
    <source>
        <strain evidence="8">CGMCC 4.7368</strain>
    </source>
</reference>
<keyword evidence="4" id="KW-0804">Transcription</keyword>
<dbReference type="SUPFAM" id="SSF46894">
    <property type="entry name" value="C-terminal effector domain of the bipartite response regulators"/>
    <property type="match status" value="1"/>
</dbReference>
<dbReference type="GO" id="GO:0003677">
    <property type="term" value="F:DNA binding"/>
    <property type="evidence" value="ECO:0007669"/>
    <property type="project" value="UniProtKB-KW"/>
</dbReference>
<dbReference type="SMART" id="SM01043">
    <property type="entry name" value="BTAD"/>
    <property type="match status" value="1"/>
</dbReference>
<dbReference type="SUPFAM" id="SSF52540">
    <property type="entry name" value="P-loop containing nucleoside triphosphate hydrolases"/>
    <property type="match status" value="1"/>
</dbReference>
<evidence type="ECO:0000313" key="8">
    <source>
        <dbReference type="EMBL" id="GGO62039.1"/>
    </source>
</evidence>
<dbReference type="Gene3D" id="3.40.50.300">
    <property type="entry name" value="P-loop containing nucleotide triphosphate hydrolases"/>
    <property type="match status" value="1"/>
</dbReference>
<dbReference type="RefSeq" id="WP_189122315.1">
    <property type="nucleotide sequence ID" value="NZ_BMNH01000001.1"/>
</dbReference>
<dbReference type="GO" id="GO:0000160">
    <property type="term" value="P:phosphorelay signal transduction system"/>
    <property type="evidence" value="ECO:0007669"/>
    <property type="project" value="InterPro"/>
</dbReference>
<keyword evidence="9" id="KW-1185">Reference proteome</keyword>
<dbReference type="InterPro" id="IPR019734">
    <property type="entry name" value="TPR_rpt"/>
</dbReference>